<dbReference type="InterPro" id="IPR005181">
    <property type="entry name" value="SASA"/>
</dbReference>
<proteinExistence type="predicted"/>
<comment type="caution">
    <text evidence="3">The sequence shown here is derived from an EMBL/GenBank/DDBJ whole genome shotgun (WGS) entry which is preliminary data.</text>
</comment>
<protein>
    <submittedName>
        <fullName evidence="3">Sialate O-acetylesterase</fullName>
    </submittedName>
</protein>
<dbReference type="Pfam" id="PF03629">
    <property type="entry name" value="SASA"/>
    <property type="match status" value="1"/>
</dbReference>
<dbReference type="SUPFAM" id="SSF52266">
    <property type="entry name" value="SGNH hydrolase"/>
    <property type="match status" value="1"/>
</dbReference>
<dbReference type="RefSeq" id="WP_326280109.1">
    <property type="nucleotide sequence ID" value="NZ_JAYKYV010000020.1"/>
</dbReference>
<accession>A0ABU6IUJ8</accession>
<evidence type="ECO:0000256" key="1">
    <source>
        <dbReference type="ARBA" id="ARBA00022801"/>
    </source>
</evidence>
<sequence>MPQLLQNLKKVKVAFTLCMLPIGLLAQLSLSPFFGNHMVVQRNRPIHFWGKGQPQTTVVLKLGNTTKETTVEKDSTWSLYLKRHKASSEPMGLLIVNGGKRIEINNIMVGDVWLCIGQSNMEWPMEREMYFKNANGFAGDSLLRFYNPTYAGKNIYNKIFVDSIASQLTPEGFYRGNWQECDSTSVNTMSAVGYYFGKTIMDTEAVPIGLIHLAIGGAPIETFIDRKSFLRNPRFKNKVKGNWLDNDELPVWVRERGRQNVGGAKNVPQDNLGPNHAFKPGFAYEAGVRPLMKMPIRGIVWYQGESNAQELDRVEEYGELQEMMVKAYRRQWKDPDMPFLWAQLSSIDTVHYKSRFWPEFRNEQRKLLDRIQNSGMAVTSDIGARHDVHPINKKAVGERLARWALSTVYGHDEVPSGPLPKKAKYKNGNIIVTFRYGKGLTTSDGEAPRGFSLDGKSPILAFIDERDRIVIPSPQKPKKLYYAWKPWTDANLVNAGQLPASTFKVSVK</sequence>
<evidence type="ECO:0000313" key="3">
    <source>
        <dbReference type="EMBL" id="MEC4266813.1"/>
    </source>
</evidence>
<keyword evidence="4" id="KW-1185">Reference proteome</keyword>
<dbReference type="InterPro" id="IPR039329">
    <property type="entry name" value="SIAE"/>
</dbReference>
<dbReference type="PANTHER" id="PTHR22901">
    <property type="entry name" value="SIALATE O-ACETYLESTERASE"/>
    <property type="match status" value="1"/>
</dbReference>
<evidence type="ECO:0000259" key="2">
    <source>
        <dbReference type="Pfam" id="PF03629"/>
    </source>
</evidence>
<dbReference type="Proteomes" id="UP001355298">
    <property type="component" value="Unassembled WGS sequence"/>
</dbReference>
<organism evidence="3 4">
    <name type="scientific">Flagellimonas halotolerans</name>
    <dbReference type="NCBI Taxonomy" id="3112164"/>
    <lineage>
        <taxon>Bacteria</taxon>
        <taxon>Pseudomonadati</taxon>
        <taxon>Bacteroidota</taxon>
        <taxon>Flavobacteriia</taxon>
        <taxon>Flavobacteriales</taxon>
        <taxon>Flavobacteriaceae</taxon>
        <taxon>Flagellimonas</taxon>
    </lineage>
</organism>
<evidence type="ECO:0000313" key="4">
    <source>
        <dbReference type="Proteomes" id="UP001355298"/>
    </source>
</evidence>
<dbReference type="InterPro" id="IPR036514">
    <property type="entry name" value="SGNH_hydro_sf"/>
</dbReference>
<gene>
    <name evidence="3" type="ORF">VOP03_15765</name>
</gene>
<name>A0ABU6IUJ8_9FLAO</name>
<feature type="domain" description="Sialate O-acetylesterase" evidence="2">
    <location>
        <begin position="292"/>
        <end position="402"/>
    </location>
</feature>
<dbReference type="Gene3D" id="3.40.50.1110">
    <property type="entry name" value="SGNH hydrolase"/>
    <property type="match status" value="1"/>
</dbReference>
<dbReference type="PANTHER" id="PTHR22901:SF0">
    <property type="entry name" value="SIALATE O-ACETYLESTERASE"/>
    <property type="match status" value="1"/>
</dbReference>
<keyword evidence="1" id="KW-0378">Hydrolase</keyword>
<dbReference type="EMBL" id="JAYMGW010000020">
    <property type="protein sequence ID" value="MEC4266813.1"/>
    <property type="molecule type" value="Genomic_DNA"/>
</dbReference>
<reference evidence="3 4" key="1">
    <citation type="submission" date="2024-01" db="EMBL/GenBank/DDBJ databases">
        <title>The strains designed SYSU M86414 and SYSU M84420 isolated from the marine sediment in San Sha City (Hainan Province, China).</title>
        <authorList>
            <person name="Guo D."/>
        </authorList>
    </citation>
    <scope>NUCLEOTIDE SEQUENCE [LARGE SCALE GENOMIC DNA]</scope>
    <source>
        <strain evidence="3 4">SYSU M84420</strain>
    </source>
</reference>